<reference evidence="1" key="1">
    <citation type="submission" date="2012-07" db="EMBL/GenBank/DDBJ databases">
        <title>The Genome Sequence of Myroides odoratimimus CCUG 10230.</title>
        <authorList>
            <consortium name="The Broad Institute Genome Sequencing Platform"/>
            <person name="Earl A."/>
            <person name="Ward D."/>
            <person name="Feldgarden M."/>
            <person name="Gevers D."/>
            <person name="Huys G."/>
            <person name="Walker B."/>
            <person name="Young S.K."/>
            <person name="Zeng Q."/>
            <person name="Gargeya S."/>
            <person name="Fitzgerald M."/>
            <person name="Haas B."/>
            <person name="Abouelleil A."/>
            <person name="Alvarado L."/>
            <person name="Arachchi H.M."/>
            <person name="Berlin A.M."/>
            <person name="Chapman S.B."/>
            <person name="Goldberg J."/>
            <person name="Griggs A."/>
            <person name="Gujja S."/>
            <person name="Hansen M."/>
            <person name="Howarth C."/>
            <person name="Imamovic A."/>
            <person name="Larimer J."/>
            <person name="McCowen C."/>
            <person name="Montmayeur A."/>
            <person name="Murphy C."/>
            <person name="Neiman D."/>
            <person name="Pearson M."/>
            <person name="Priest M."/>
            <person name="Roberts A."/>
            <person name="Saif S."/>
            <person name="Shea T."/>
            <person name="Sisk P."/>
            <person name="Sykes S."/>
            <person name="Wortman J."/>
            <person name="Nusbaum C."/>
            <person name="Birren B."/>
        </authorList>
    </citation>
    <scope>NUCLEOTIDE SEQUENCE [LARGE SCALE GENOMIC DNA]</scope>
    <source>
        <strain evidence="1">CCUG 10230</strain>
    </source>
</reference>
<comment type="caution">
    <text evidence="1">The sequence shown here is derived from an EMBL/GenBank/DDBJ whole genome shotgun (WGS) entry which is preliminary data.</text>
</comment>
<protein>
    <recommendedName>
        <fullName evidence="3">Outer membrane protein beta-barrel domain-containing protein</fullName>
    </recommendedName>
</protein>
<organism evidence="1 2">
    <name type="scientific">Myroides odoratimimus CCUG 10230</name>
    <dbReference type="NCBI Taxonomy" id="883150"/>
    <lineage>
        <taxon>Bacteria</taxon>
        <taxon>Pseudomonadati</taxon>
        <taxon>Bacteroidota</taxon>
        <taxon>Flavobacteriia</taxon>
        <taxon>Flavobacteriales</taxon>
        <taxon>Flavobacteriaceae</taxon>
        <taxon>Myroides</taxon>
    </lineage>
</organism>
<name>A0ABP2NGF9_9FLAO</name>
<gene>
    <name evidence="1" type="ORF">HMPREF9712_00101</name>
</gene>
<evidence type="ECO:0000313" key="2">
    <source>
        <dbReference type="Proteomes" id="UP000005402"/>
    </source>
</evidence>
<evidence type="ECO:0008006" key="3">
    <source>
        <dbReference type="Google" id="ProtNLM"/>
    </source>
</evidence>
<keyword evidence="2" id="KW-1185">Reference proteome</keyword>
<sequence length="37" mass="4531">MVNLSYQKTNGLKNNTLYKKNDYQIDSRFFIYFSFQT</sequence>
<dbReference type="EMBL" id="AGEC02000007">
    <property type="protein sequence ID" value="EHO12954.1"/>
    <property type="molecule type" value="Genomic_DNA"/>
</dbReference>
<proteinExistence type="predicted"/>
<evidence type="ECO:0000313" key="1">
    <source>
        <dbReference type="EMBL" id="EHO12954.1"/>
    </source>
</evidence>
<dbReference type="Proteomes" id="UP000005402">
    <property type="component" value="Unassembled WGS sequence"/>
</dbReference>
<accession>A0ABP2NGF9</accession>